<name>A0A0D8L3F1_MORMO</name>
<organism evidence="1 2">
    <name type="scientific">Morganella morganii</name>
    <name type="common">Proteus morganii</name>
    <dbReference type="NCBI Taxonomy" id="582"/>
    <lineage>
        <taxon>Bacteria</taxon>
        <taxon>Pseudomonadati</taxon>
        <taxon>Pseudomonadota</taxon>
        <taxon>Gammaproteobacteria</taxon>
        <taxon>Enterobacterales</taxon>
        <taxon>Morganellaceae</taxon>
        <taxon>Morganella</taxon>
    </lineage>
</organism>
<reference evidence="1 2" key="1">
    <citation type="submission" date="2015-02" db="EMBL/GenBank/DDBJ databases">
        <title>Whole genome shotgun sequencing of cultured foodborne pathogen.</title>
        <authorList>
            <person name="Timme R."/>
            <person name="Allard M.W."/>
            <person name="Strain E."/>
            <person name="Evans P.S."/>
            <person name="Brown E."/>
        </authorList>
    </citation>
    <scope>NUCLEOTIDE SEQUENCE [LARGE SCALE GENOMIC DNA]</scope>
    <source>
        <strain evidence="1 2">GCSL-TSO-24</strain>
    </source>
</reference>
<gene>
    <name evidence="1" type="ORF">UA45_18625</name>
</gene>
<proteinExistence type="predicted"/>
<comment type="caution">
    <text evidence="1">The sequence shown here is derived from an EMBL/GenBank/DDBJ whole genome shotgun (WGS) entry which is preliminary data.</text>
</comment>
<evidence type="ECO:0000313" key="1">
    <source>
        <dbReference type="EMBL" id="KJF76440.1"/>
    </source>
</evidence>
<dbReference type="Proteomes" id="UP000032582">
    <property type="component" value="Unassembled WGS sequence"/>
</dbReference>
<dbReference type="AlphaFoldDB" id="A0A0D8L3F1"/>
<sequence length="61" mass="6369">MNPVSRETEGNTLLSEVNTDILVVAAGKISSNLTWLNSINSGAIAPCRADVVWSDGPLSSP</sequence>
<protein>
    <submittedName>
        <fullName evidence="1">Uncharacterized protein</fullName>
    </submittedName>
</protein>
<accession>A0A0D8L3F1</accession>
<evidence type="ECO:0000313" key="2">
    <source>
        <dbReference type="Proteomes" id="UP000032582"/>
    </source>
</evidence>
<dbReference type="EMBL" id="JZSH01000322">
    <property type="protein sequence ID" value="KJF76440.1"/>
    <property type="molecule type" value="Genomic_DNA"/>
</dbReference>